<dbReference type="SUPFAM" id="SSF53822">
    <property type="entry name" value="Periplasmic binding protein-like I"/>
    <property type="match status" value="1"/>
</dbReference>
<dbReference type="EMBL" id="BONX01000044">
    <property type="protein sequence ID" value="GIG99236.1"/>
    <property type="molecule type" value="Genomic_DNA"/>
</dbReference>
<gene>
    <name evidence="5" type="ORF">Pma05_58090</name>
</gene>
<sequence>MRPIRSAIPALLASAILATSLTGCQFGAPEEASGEIVIGADLELSGAAPQVGKAYQRALELKVEQLNESGALGGRRVRLEVRDNKFDASISATNIGDFTSDPAISGIIMGSCNECAIGAAKTVKSKQVPTIALAPATDVAAPGPDREYMFKLGPNARDNVAAIAAELRARKVKTVAVLHTADKYGEEGAATLTNELVGVEEDPTDIPILAKRSVKVTDTDVSQAVGALVAEEPEAIIVWTPADQANLAIGSLGKERYRGHVFFDAVAAGDLFIGNSGTAAEDTTMVFTQTMVIDDVIATTPAKAASKQWFRDYTARFGGYYGYSSFAADAVQLIVDAAVRAGGDGEAPDRPRIRSLLETAETDGLSGPIRMTPENHSGLMPQALSLLVARGGRWRLAG</sequence>
<proteinExistence type="inferred from homology"/>
<evidence type="ECO:0000256" key="2">
    <source>
        <dbReference type="ARBA" id="ARBA00022729"/>
    </source>
</evidence>
<dbReference type="PROSITE" id="PS51257">
    <property type="entry name" value="PROKAR_LIPOPROTEIN"/>
    <property type="match status" value="1"/>
</dbReference>
<dbReference type="InterPro" id="IPR028082">
    <property type="entry name" value="Peripla_BP_I"/>
</dbReference>
<feature type="signal peptide" evidence="3">
    <location>
        <begin position="1"/>
        <end position="18"/>
    </location>
</feature>
<keyword evidence="2 3" id="KW-0732">Signal</keyword>
<dbReference type="PANTHER" id="PTHR30483">
    <property type="entry name" value="LEUCINE-SPECIFIC-BINDING PROTEIN"/>
    <property type="match status" value="1"/>
</dbReference>
<dbReference type="RefSeq" id="WP_203860636.1">
    <property type="nucleotide sequence ID" value="NZ_BAAAZQ010000012.1"/>
</dbReference>
<evidence type="ECO:0000313" key="5">
    <source>
        <dbReference type="EMBL" id="GIG99236.1"/>
    </source>
</evidence>
<evidence type="ECO:0000259" key="4">
    <source>
        <dbReference type="Pfam" id="PF13458"/>
    </source>
</evidence>
<evidence type="ECO:0000256" key="3">
    <source>
        <dbReference type="SAM" id="SignalP"/>
    </source>
</evidence>
<name>A0ABQ4EX72_9ACTN</name>
<dbReference type="InterPro" id="IPR051010">
    <property type="entry name" value="BCAA_transport"/>
</dbReference>
<dbReference type="Gene3D" id="3.40.50.2300">
    <property type="match status" value="2"/>
</dbReference>
<feature type="chain" id="PRO_5047400573" evidence="3">
    <location>
        <begin position="19"/>
        <end position="398"/>
    </location>
</feature>
<accession>A0ABQ4EX72</accession>
<comment type="caution">
    <text evidence="5">The sequence shown here is derived from an EMBL/GenBank/DDBJ whole genome shotgun (WGS) entry which is preliminary data.</text>
</comment>
<reference evidence="5 6" key="1">
    <citation type="submission" date="2021-01" db="EMBL/GenBank/DDBJ databases">
        <title>Whole genome shotgun sequence of Plantactinospora mayteni NBRC 109088.</title>
        <authorList>
            <person name="Komaki H."/>
            <person name="Tamura T."/>
        </authorList>
    </citation>
    <scope>NUCLEOTIDE SEQUENCE [LARGE SCALE GENOMIC DNA]</scope>
    <source>
        <strain evidence="5 6">NBRC 109088</strain>
    </source>
</reference>
<feature type="domain" description="Leucine-binding protein" evidence="4">
    <location>
        <begin position="36"/>
        <end position="380"/>
    </location>
</feature>
<comment type="similarity">
    <text evidence="1">Belongs to the leucine-binding protein family.</text>
</comment>
<dbReference type="Proteomes" id="UP000621500">
    <property type="component" value="Unassembled WGS sequence"/>
</dbReference>
<dbReference type="PANTHER" id="PTHR30483:SF38">
    <property type="entry name" value="BLR7848 PROTEIN"/>
    <property type="match status" value="1"/>
</dbReference>
<protein>
    <submittedName>
        <fullName evidence="5">Branched-chain amino acid ABC transporter</fullName>
    </submittedName>
</protein>
<organism evidence="5 6">
    <name type="scientific">Plantactinospora mayteni</name>
    <dbReference type="NCBI Taxonomy" id="566021"/>
    <lineage>
        <taxon>Bacteria</taxon>
        <taxon>Bacillati</taxon>
        <taxon>Actinomycetota</taxon>
        <taxon>Actinomycetes</taxon>
        <taxon>Micromonosporales</taxon>
        <taxon>Micromonosporaceae</taxon>
        <taxon>Plantactinospora</taxon>
    </lineage>
</organism>
<keyword evidence="6" id="KW-1185">Reference proteome</keyword>
<evidence type="ECO:0000256" key="1">
    <source>
        <dbReference type="ARBA" id="ARBA00010062"/>
    </source>
</evidence>
<dbReference type="Pfam" id="PF13458">
    <property type="entry name" value="Peripla_BP_6"/>
    <property type="match status" value="1"/>
</dbReference>
<evidence type="ECO:0000313" key="6">
    <source>
        <dbReference type="Proteomes" id="UP000621500"/>
    </source>
</evidence>
<dbReference type="InterPro" id="IPR028081">
    <property type="entry name" value="Leu-bd"/>
</dbReference>